<gene>
    <name evidence="1" type="ORF">SAMN04488498_11734</name>
</gene>
<dbReference type="Gene3D" id="1.10.357.10">
    <property type="entry name" value="Tetracycline Repressor, domain 2"/>
    <property type="match status" value="1"/>
</dbReference>
<dbReference type="SUPFAM" id="SSF46689">
    <property type="entry name" value="Homeodomain-like"/>
    <property type="match status" value="1"/>
</dbReference>
<dbReference type="AlphaFoldDB" id="A0A1I4DFZ6"/>
<dbReference type="InterPro" id="IPR009057">
    <property type="entry name" value="Homeodomain-like_sf"/>
</dbReference>
<dbReference type="EMBL" id="FOSL01000017">
    <property type="protein sequence ID" value="SFK91407.1"/>
    <property type="molecule type" value="Genomic_DNA"/>
</dbReference>
<sequence length="188" mass="20258">MPRKKTLSDTDLLDRVLTLMRRSGPQGVTFAAAASETGLSGPTLVQRFGTRDGLLHAALLRAWDLLDERTETAIATQPKTPAGAVATLVTLSGDFGSGENYAEGLLVLREDLRNPELRARGDKWGKRLADALGQCFADASGARPDLGRLLAGQWQGALLWWGFSRNGIPAEAVKQDLTAFCRAIGREI</sequence>
<name>A0A1I4DFZ6_9HYPH</name>
<protein>
    <submittedName>
        <fullName evidence="1">Transcriptional regulator, TetR family</fullName>
    </submittedName>
</protein>
<dbReference type="Proteomes" id="UP000323300">
    <property type="component" value="Unassembled WGS sequence"/>
</dbReference>
<accession>A0A1I4DFZ6</accession>
<dbReference type="OrthoDB" id="6973663at2"/>
<proteinExistence type="predicted"/>
<reference evidence="1 2" key="1">
    <citation type="submission" date="2016-10" db="EMBL/GenBank/DDBJ databases">
        <authorList>
            <person name="Varghese N."/>
            <person name="Submissions S."/>
        </authorList>
    </citation>
    <scope>NUCLEOTIDE SEQUENCE [LARGE SCALE GENOMIC DNA]</scope>
    <source>
        <strain evidence="1 2">DSM 21822</strain>
    </source>
</reference>
<evidence type="ECO:0000313" key="1">
    <source>
        <dbReference type="EMBL" id="SFK91407.1"/>
    </source>
</evidence>
<dbReference type="RefSeq" id="WP_149762478.1">
    <property type="nucleotide sequence ID" value="NZ_BSPE01000033.1"/>
</dbReference>
<organism evidence="1 2">
    <name type="scientific">Neomesorhizobium albiziae</name>
    <dbReference type="NCBI Taxonomy" id="335020"/>
    <lineage>
        <taxon>Bacteria</taxon>
        <taxon>Pseudomonadati</taxon>
        <taxon>Pseudomonadota</taxon>
        <taxon>Alphaproteobacteria</taxon>
        <taxon>Hyphomicrobiales</taxon>
        <taxon>Phyllobacteriaceae</taxon>
        <taxon>Neomesorhizobium</taxon>
    </lineage>
</organism>
<evidence type="ECO:0000313" key="2">
    <source>
        <dbReference type="Proteomes" id="UP000323300"/>
    </source>
</evidence>
<keyword evidence="2" id="KW-1185">Reference proteome</keyword>